<dbReference type="PROSITE" id="PS00061">
    <property type="entry name" value="ADH_SHORT"/>
    <property type="match status" value="1"/>
</dbReference>
<dbReference type="EC" id="1.-.-.-" evidence="5"/>
<comment type="similarity">
    <text evidence="2 4">Belongs to the short-chain dehydrogenases/reductases (SDR) family.</text>
</comment>
<evidence type="ECO:0000256" key="1">
    <source>
        <dbReference type="ARBA" id="ARBA00004240"/>
    </source>
</evidence>
<dbReference type="InterPro" id="IPR051019">
    <property type="entry name" value="VLCFA-Steroid_DH"/>
</dbReference>
<dbReference type="InterPro" id="IPR002347">
    <property type="entry name" value="SDR_fam"/>
</dbReference>
<gene>
    <name evidence="5" type="ORF">R0H02_13185</name>
</gene>
<organism evidence="5 6">
    <name type="scientific">Phytobacter ursingii</name>
    <dbReference type="NCBI Taxonomy" id="1972431"/>
    <lineage>
        <taxon>Bacteria</taxon>
        <taxon>Pseudomonadati</taxon>
        <taxon>Pseudomonadota</taxon>
        <taxon>Gammaproteobacteria</taxon>
        <taxon>Enterobacterales</taxon>
        <taxon>Enterobacteriaceae</taxon>
        <taxon>Phytobacter</taxon>
    </lineage>
</organism>
<reference evidence="5 6" key="1">
    <citation type="submission" date="2023-10" db="EMBL/GenBank/DDBJ databases">
        <title>Phytobacter spp. The emergence of a new genus of hospital-origin enterobacteria encoding carbapenemases in Argentina.</title>
        <authorList>
            <person name="Vay C."/>
            <person name="Almuzara M."/>
            <person name="Traglia G.M."/>
            <person name="Campos J."/>
        </authorList>
    </citation>
    <scope>NUCLEOTIDE SEQUENCE [LARGE SCALE GENOMIC DNA]</scope>
    <source>
        <strain evidence="5 6">CVMA36</strain>
    </source>
</reference>
<dbReference type="PIRSF" id="PIRSF000126">
    <property type="entry name" value="11-beta-HSD1"/>
    <property type="match status" value="1"/>
</dbReference>
<comment type="caution">
    <text evidence="5">The sequence shown here is derived from an EMBL/GenBank/DDBJ whole genome shotgun (WGS) entry which is preliminary data.</text>
</comment>
<evidence type="ECO:0000256" key="2">
    <source>
        <dbReference type="ARBA" id="ARBA00006484"/>
    </source>
</evidence>
<accession>A0AB35RN22</accession>
<sequence length="273" mass="29052">MNIATQPGKGTAVITGASTGIGAIYANRLARMGYDLIIVARNHNRLNQMASHITATADTARNVEVVAADLGDSQQLDALEKKLRDDASITMLVNNAGTGTHTPLLSSDVDQMQAMINLNVIALTRLTYAVVPGFVARGNGAIINISSIVSLAPELLNGVYGGTKAFVLAFSQSLHHELADKGIQIQAVLPGATATPFWDNGGLPLEQLDKSIVMSPYDLVDAALTGFLRGELVTIPSLHNEAEWLAMENSRKAMMPHLSSNIPAERYRDSAGH</sequence>
<comment type="subcellular location">
    <subcellularLocation>
        <location evidence="1">Endoplasmic reticulum</location>
    </subcellularLocation>
</comment>
<evidence type="ECO:0000256" key="3">
    <source>
        <dbReference type="ARBA" id="ARBA00023002"/>
    </source>
</evidence>
<dbReference type="RefSeq" id="WP_229221070.1">
    <property type="nucleotide sequence ID" value="NZ_JAWJAC010000007.1"/>
</dbReference>
<dbReference type="PRINTS" id="PR00081">
    <property type="entry name" value="GDHRDH"/>
</dbReference>
<evidence type="ECO:0000313" key="5">
    <source>
        <dbReference type="EMBL" id="MDV2863413.1"/>
    </source>
</evidence>
<dbReference type="PANTHER" id="PTHR43899:SF13">
    <property type="entry name" value="RH59310P"/>
    <property type="match status" value="1"/>
</dbReference>
<dbReference type="InterPro" id="IPR020904">
    <property type="entry name" value="Sc_DH/Rdtase_CS"/>
</dbReference>
<evidence type="ECO:0000313" key="6">
    <source>
        <dbReference type="Proteomes" id="UP001286589"/>
    </source>
</evidence>
<dbReference type="InterPro" id="IPR036291">
    <property type="entry name" value="NAD(P)-bd_dom_sf"/>
</dbReference>
<dbReference type="PANTHER" id="PTHR43899">
    <property type="entry name" value="RH59310P"/>
    <property type="match status" value="1"/>
</dbReference>
<dbReference type="AlphaFoldDB" id="A0AB35RN22"/>
<dbReference type="GO" id="GO:0016491">
    <property type="term" value="F:oxidoreductase activity"/>
    <property type="evidence" value="ECO:0007669"/>
    <property type="project" value="UniProtKB-KW"/>
</dbReference>
<dbReference type="PRINTS" id="PR00080">
    <property type="entry name" value="SDRFAMILY"/>
</dbReference>
<name>A0AB35RN22_9ENTR</name>
<dbReference type="Gene3D" id="3.40.50.720">
    <property type="entry name" value="NAD(P)-binding Rossmann-like Domain"/>
    <property type="match status" value="1"/>
</dbReference>
<keyword evidence="3 5" id="KW-0560">Oxidoreductase</keyword>
<protein>
    <submittedName>
        <fullName evidence="5">SDR family oxidoreductase</fullName>
        <ecNumber evidence="5">1.-.-.-</ecNumber>
    </submittedName>
</protein>
<keyword evidence="6" id="KW-1185">Reference proteome</keyword>
<dbReference type="SUPFAM" id="SSF51735">
    <property type="entry name" value="NAD(P)-binding Rossmann-fold domains"/>
    <property type="match status" value="1"/>
</dbReference>
<dbReference type="Proteomes" id="UP001286589">
    <property type="component" value="Unassembled WGS sequence"/>
</dbReference>
<dbReference type="EMBL" id="JAWJAC010000007">
    <property type="protein sequence ID" value="MDV2863413.1"/>
    <property type="molecule type" value="Genomic_DNA"/>
</dbReference>
<proteinExistence type="inferred from homology"/>
<dbReference type="Pfam" id="PF00106">
    <property type="entry name" value="adh_short"/>
    <property type="match status" value="1"/>
</dbReference>
<evidence type="ECO:0000256" key="4">
    <source>
        <dbReference type="RuleBase" id="RU000363"/>
    </source>
</evidence>